<organism evidence="5 6">
    <name type="scientific">Tothia fuscella</name>
    <dbReference type="NCBI Taxonomy" id="1048955"/>
    <lineage>
        <taxon>Eukaryota</taxon>
        <taxon>Fungi</taxon>
        <taxon>Dikarya</taxon>
        <taxon>Ascomycota</taxon>
        <taxon>Pezizomycotina</taxon>
        <taxon>Dothideomycetes</taxon>
        <taxon>Pleosporomycetidae</taxon>
        <taxon>Venturiales</taxon>
        <taxon>Cylindrosympodiaceae</taxon>
        <taxon>Tothia</taxon>
    </lineage>
</organism>
<evidence type="ECO:0000256" key="4">
    <source>
        <dbReference type="SAM" id="SignalP"/>
    </source>
</evidence>
<dbReference type="AlphaFoldDB" id="A0A9P4NGD6"/>
<dbReference type="InterPro" id="IPR000675">
    <property type="entry name" value="Cutinase/axe"/>
</dbReference>
<name>A0A9P4NGD6_9PEZI</name>
<dbReference type="PANTHER" id="PTHR33630:SF9">
    <property type="entry name" value="CUTINASE 4"/>
    <property type="match status" value="1"/>
</dbReference>
<dbReference type="Proteomes" id="UP000800235">
    <property type="component" value="Unassembled WGS sequence"/>
</dbReference>
<dbReference type="Gene3D" id="3.40.50.1820">
    <property type="entry name" value="alpha/beta hydrolase"/>
    <property type="match status" value="1"/>
</dbReference>
<evidence type="ECO:0000256" key="1">
    <source>
        <dbReference type="ARBA" id="ARBA00022801"/>
    </source>
</evidence>
<reference evidence="5" key="1">
    <citation type="journal article" date="2020" name="Stud. Mycol.">
        <title>101 Dothideomycetes genomes: a test case for predicting lifestyles and emergence of pathogens.</title>
        <authorList>
            <person name="Haridas S."/>
            <person name="Albert R."/>
            <person name="Binder M."/>
            <person name="Bloem J."/>
            <person name="Labutti K."/>
            <person name="Salamov A."/>
            <person name="Andreopoulos B."/>
            <person name="Baker S."/>
            <person name="Barry K."/>
            <person name="Bills G."/>
            <person name="Bluhm B."/>
            <person name="Cannon C."/>
            <person name="Castanera R."/>
            <person name="Culley D."/>
            <person name="Daum C."/>
            <person name="Ezra D."/>
            <person name="Gonzalez J."/>
            <person name="Henrissat B."/>
            <person name="Kuo A."/>
            <person name="Liang C."/>
            <person name="Lipzen A."/>
            <person name="Lutzoni F."/>
            <person name="Magnuson J."/>
            <person name="Mondo S."/>
            <person name="Nolan M."/>
            <person name="Ohm R."/>
            <person name="Pangilinan J."/>
            <person name="Park H.-J."/>
            <person name="Ramirez L."/>
            <person name="Alfaro M."/>
            <person name="Sun H."/>
            <person name="Tritt A."/>
            <person name="Yoshinaga Y."/>
            <person name="Zwiers L.-H."/>
            <person name="Turgeon B."/>
            <person name="Goodwin S."/>
            <person name="Spatafora J."/>
            <person name="Crous P."/>
            <person name="Grigoriev I."/>
        </authorList>
    </citation>
    <scope>NUCLEOTIDE SEQUENCE</scope>
    <source>
        <strain evidence="5">CBS 130266</strain>
    </source>
</reference>
<dbReference type="InterPro" id="IPR029058">
    <property type="entry name" value="AB_hydrolase_fold"/>
</dbReference>
<accession>A0A9P4NGD6</accession>
<evidence type="ECO:0000256" key="2">
    <source>
        <dbReference type="ARBA" id="ARBA00023157"/>
    </source>
</evidence>
<comment type="caution">
    <text evidence="5">The sequence shown here is derived from an EMBL/GenBank/DDBJ whole genome shotgun (WGS) entry which is preliminary data.</text>
</comment>
<feature type="region of interest" description="Disordered" evidence="3">
    <location>
        <begin position="271"/>
        <end position="300"/>
    </location>
</feature>
<protein>
    <submittedName>
        <fullName evidence="5">Alpha/beta-hydrolase</fullName>
    </submittedName>
</protein>
<proteinExistence type="predicted"/>
<dbReference type="PANTHER" id="PTHR33630">
    <property type="entry name" value="CUTINASE RV1984C-RELATED-RELATED"/>
    <property type="match status" value="1"/>
</dbReference>
<keyword evidence="6" id="KW-1185">Reference proteome</keyword>
<evidence type="ECO:0000256" key="3">
    <source>
        <dbReference type="SAM" id="MobiDB-lite"/>
    </source>
</evidence>
<dbReference type="GO" id="GO:0052689">
    <property type="term" value="F:carboxylic ester hydrolase activity"/>
    <property type="evidence" value="ECO:0007669"/>
    <property type="project" value="UniProtKB-ARBA"/>
</dbReference>
<dbReference type="EMBL" id="MU007109">
    <property type="protein sequence ID" value="KAF2420536.1"/>
    <property type="molecule type" value="Genomic_DNA"/>
</dbReference>
<keyword evidence="1" id="KW-0378">Hydrolase</keyword>
<dbReference type="SMART" id="SM01110">
    <property type="entry name" value="Cutinase"/>
    <property type="match status" value="1"/>
</dbReference>
<dbReference type="Pfam" id="PF01083">
    <property type="entry name" value="Cutinase"/>
    <property type="match status" value="1"/>
</dbReference>
<evidence type="ECO:0000313" key="5">
    <source>
        <dbReference type="EMBL" id="KAF2420536.1"/>
    </source>
</evidence>
<dbReference type="SUPFAM" id="SSF53474">
    <property type="entry name" value="alpha/beta-Hydrolases"/>
    <property type="match status" value="1"/>
</dbReference>
<feature type="signal peptide" evidence="4">
    <location>
        <begin position="1"/>
        <end position="16"/>
    </location>
</feature>
<feature type="chain" id="PRO_5040461193" evidence="4">
    <location>
        <begin position="17"/>
        <end position="300"/>
    </location>
</feature>
<keyword evidence="4" id="KW-0732">Signal</keyword>
<sequence>MVGRLGVWLLFAVIQGEITIAWPQSAANESPRISSITAAACSPLELIIARGTTETLNPAYGLVVGDPLFEAVHKLIPSATGYSVNYPASFETTSRDLGRDDVVKHLTEQSKACPEQKFVMVGYSQGGDVMHNALASPKLDQAIFEKIVALVMFGDPGNKGPAAKSPLNCDPEPPFPSALLPKLKENCEAGDPVCTNDGAKIEAHLVYSDPAKNYMTDSAVYIKKQFDSNGKAGAEPSPNVGTGDNTAALLELGQLLGGPKVPAGECGLQLQASKGAGGVGSPVKGPPSRERRGFAKALGV</sequence>
<keyword evidence="2" id="KW-1015">Disulfide bond</keyword>
<evidence type="ECO:0000313" key="6">
    <source>
        <dbReference type="Proteomes" id="UP000800235"/>
    </source>
</evidence>
<gene>
    <name evidence="5" type="ORF">EJ08DRAFT_702472</name>
</gene>
<dbReference type="OrthoDB" id="3225429at2759"/>